<evidence type="ECO:0000256" key="1">
    <source>
        <dbReference type="ARBA" id="ARBA00004123"/>
    </source>
</evidence>
<evidence type="ECO:0000313" key="6">
    <source>
        <dbReference type="EnsemblMetazoa" id="Aqu2.1.34148_001"/>
    </source>
</evidence>
<dbReference type="AlphaFoldDB" id="A0A1X7V2B8"/>
<keyword evidence="4" id="KW-0862">Zinc</keyword>
<dbReference type="EnsemblMetazoa" id="Aqu2.1.34148_001">
    <property type="protein sequence ID" value="Aqu2.1.34148_001"/>
    <property type="gene ID" value="Aqu2.1.34148"/>
</dbReference>
<dbReference type="InParanoid" id="A0A1X7V2B8"/>
<keyword evidence="2" id="KW-0479">Metal-binding</keyword>
<dbReference type="OrthoDB" id="10057873at2759"/>
<dbReference type="PANTHER" id="PTHR46481">
    <property type="entry name" value="ZINC FINGER BED DOMAIN-CONTAINING PROTEIN 4"/>
    <property type="match status" value="1"/>
</dbReference>
<dbReference type="PANTHER" id="PTHR46481:SF10">
    <property type="entry name" value="ZINC FINGER BED DOMAIN-CONTAINING PROTEIN 39"/>
    <property type="match status" value="1"/>
</dbReference>
<evidence type="ECO:0000256" key="2">
    <source>
        <dbReference type="ARBA" id="ARBA00022723"/>
    </source>
</evidence>
<evidence type="ECO:0000256" key="3">
    <source>
        <dbReference type="ARBA" id="ARBA00022771"/>
    </source>
</evidence>
<keyword evidence="5" id="KW-0539">Nucleus</keyword>
<name>A0A1X7V2B8_AMPQE</name>
<protein>
    <submittedName>
        <fullName evidence="6">Uncharacterized protein</fullName>
    </submittedName>
</protein>
<dbReference type="GO" id="GO:0008270">
    <property type="term" value="F:zinc ion binding"/>
    <property type="evidence" value="ECO:0007669"/>
    <property type="project" value="UniProtKB-KW"/>
</dbReference>
<reference evidence="6" key="1">
    <citation type="submission" date="2017-05" db="UniProtKB">
        <authorList>
            <consortium name="EnsemblMetazoa"/>
        </authorList>
    </citation>
    <scope>IDENTIFICATION</scope>
</reference>
<accession>A0A1X7V2B8</accession>
<proteinExistence type="predicted"/>
<dbReference type="GO" id="GO:0005634">
    <property type="term" value="C:nucleus"/>
    <property type="evidence" value="ECO:0007669"/>
    <property type="project" value="UniProtKB-SubCell"/>
</dbReference>
<sequence length="100" mass="11172">MIALDFQPFSIVSDEGFKSLLHTLEPRYTLPSRQCFTDSVFTSIHQGIVSKLKYEIASAPSCSFTTDICSTEVSNDSMISLTAHWINHCFVKKEACAIFS</sequence>
<dbReference type="InterPro" id="IPR052035">
    <property type="entry name" value="ZnF_BED_domain_contain"/>
</dbReference>
<evidence type="ECO:0000256" key="5">
    <source>
        <dbReference type="ARBA" id="ARBA00023242"/>
    </source>
</evidence>
<organism evidence="6">
    <name type="scientific">Amphimedon queenslandica</name>
    <name type="common">Sponge</name>
    <dbReference type="NCBI Taxonomy" id="400682"/>
    <lineage>
        <taxon>Eukaryota</taxon>
        <taxon>Metazoa</taxon>
        <taxon>Porifera</taxon>
        <taxon>Demospongiae</taxon>
        <taxon>Heteroscleromorpha</taxon>
        <taxon>Haplosclerida</taxon>
        <taxon>Niphatidae</taxon>
        <taxon>Amphimedon</taxon>
    </lineage>
</organism>
<evidence type="ECO:0000256" key="4">
    <source>
        <dbReference type="ARBA" id="ARBA00022833"/>
    </source>
</evidence>
<dbReference type="SUPFAM" id="SSF140996">
    <property type="entry name" value="Hermes dimerisation domain"/>
    <property type="match status" value="1"/>
</dbReference>
<keyword evidence="3" id="KW-0863">Zinc-finger</keyword>
<comment type="subcellular location">
    <subcellularLocation>
        <location evidence="1">Nucleus</location>
    </subcellularLocation>
</comment>